<sequence length="869" mass="94219">MPSFATHIVGGEVFYTWLGEGATAGTGKYKVTLRLFRACNQACGAGSGIACLPDSALVNVFAAKAPFAQVVTLRMRMTGNQPLTLETYPACIAYKPVICYEMRTYTTEADLAYTAGGYIIAYQNCCRAQSVNINNVGGSSNGYPGSTFDCFLPGTDTLALPQHNSSAAFRVKDTVLICSRAPFSLDFGATDADGDSLSYVFTGAFDGGEFTASFDERPAGPPEYRIVSYKSELGFSGGGPMGEKVAIDPRTGLISGESPTPGRYVLSVVATEWRGGIAIAAHRKDFMVRVEDCNPPEAILEPEYLNCQDSTLVFTNQSASPLINSYYWSFGTVGGNTSVEPQPVFTFPDTGQFTVRLIINRNQQCTDTTTTLVKIYPGFTPAIGIKGICVLHPYDFADASEIAFGNAVAWTWRLGDDSAADDSSLLPRVTYQYPHAGDKQISLKVTSSMGCTGTATHVLHVREKPTVDLPFRDTTICSTDTIQLRVNNRNVLYQWQPQYNINNTVIASPAVWPRVTQAWYTINIDEDRCVSTDSVLVNVITRYPVSLPADTVVCAGDDFPLHAVSDAQRFEWSPATAVNNATLQSPLGRIQQSLTLRVTANPGRCPSQAVIAVKAVPYPVVSLLADTVVCYGHTGWLQGATNGAFFNWWPVNTLLYANTLRPLAGPATSTWYRFTATDTIGCPNPTIDSVFVRVVPRVIAFAGNDTTVVANQPLQLTATGATYYAWAPSTGLSNSLVYNPVVKLPAGTDSVVYTLTATTPEGCFATDQLVVRVFNTPPDLLVPTAFTPDNNGLNDYFHPIAAGISNLDFFRIYSRWGQLLYETTDIKARGWDGMHKGQPQAPGTYVFVVQATDYKGNKIQRKGTVVLIR</sequence>
<evidence type="ECO:0000313" key="3">
    <source>
        <dbReference type="Proteomes" id="UP000627292"/>
    </source>
</evidence>
<feature type="domain" description="PKD" evidence="1">
    <location>
        <begin position="316"/>
        <end position="373"/>
    </location>
</feature>
<dbReference type="Pfam" id="PF13585">
    <property type="entry name" value="CHU_C"/>
    <property type="match status" value="1"/>
</dbReference>
<organism evidence="2 3">
    <name type="scientific">Filimonas zeae</name>
    <dbReference type="NCBI Taxonomy" id="1737353"/>
    <lineage>
        <taxon>Bacteria</taxon>
        <taxon>Pseudomonadati</taxon>
        <taxon>Bacteroidota</taxon>
        <taxon>Chitinophagia</taxon>
        <taxon>Chitinophagales</taxon>
        <taxon>Chitinophagaceae</taxon>
        <taxon>Filimonas</taxon>
    </lineage>
</organism>
<comment type="caution">
    <text evidence="2">The sequence shown here is derived from an EMBL/GenBank/DDBJ whole genome shotgun (WGS) entry which is preliminary data.</text>
</comment>
<dbReference type="InterPro" id="IPR035986">
    <property type="entry name" value="PKD_dom_sf"/>
</dbReference>
<gene>
    <name evidence="2" type="ORF">GCM10011379_12620</name>
</gene>
<dbReference type="InterPro" id="IPR000601">
    <property type="entry name" value="PKD_dom"/>
</dbReference>
<dbReference type="CDD" id="cd00146">
    <property type="entry name" value="PKD"/>
    <property type="match status" value="2"/>
</dbReference>
<evidence type="ECO:0000313" key="2">
    <source>
        <dbReference type="EMBL" id="GGH62561.1"/>
    </source>
</evidence>
<dbReference type="Proteomes" id="UP000627292">
    <property type="component" value="Unassembled WGS sequence"/>
</dbReference>
<reference evidence="2" key="1">
    <citation type="journal article" date="2014" name="Int. J. Syst. Evol. Microbiol.">
        <title>Complete genome sequence of Corynebacterium casei LMG S-19264T (=DSM 44701T), isolated from a smear-ripened cheese.</title>
        <authorList>
            <consortium name="US DOE Joint Genome Institute (JGI-PGF)"/>
            <person name="Walter F."/>
            <person name="Albersmeier A."/>
            <person name="Kalinowski J."/>
            <person name="Ruckert C."/>
        </authorList>
    </citation>
    <scope>NUCLEOTIDE SEQUENCE</scope>
    <source>
        <strain evidence="2">CGMCC 1.15290</strain>
    </source>
</reference>
<dbReference type="SMART" id="SM00089">
    <property type="entry name" value="PKD"/>
    <property type="match status" value="3"/>
</dbReference>
<dbReference type="AlphaFoldDB" id="A0A917MTH7"/>
<dbReference type="InterPro" id="IPR026341">
    <property type="entry name" value="T9SS_type_B"/>
</dbReference>
<evidence type="ECO:0000259" key="1">
    <source>
        <dbReference type="PROSITE" id="PS50093"/>
    </source>
</evidence>
<proteinExistence type="predicted"/>
<keyword evidence="3" id="KW-1185">Reference proteome</keyword>
<dbReference type="Pfam" id="PF18911">
    <property type="entry name" value="PKD_4"/>
    <property type="match status" value="1"/>
</dbReference>
<dbReference type="SUPFAM" id="SSF49299">
    <property type="entry name" value="PKD domain"/>
    <property type="match status" value="2"/>
</dbReference>
<dbReference type="InterPro" id="IPR022409">
    <property type="entry name" value="PKD/Chitinase_dom"/>
</dbReference>
<dbReference type="Gene3D" id="2.60.40.10">
    <property type="entry name" value="Immunoglobulins"/>
    <property type="match status" value="2"/>
</dbReference>
<dbReference type="EMBL" id="BMIB01000001">
    <property type="protein sequence ID" value="GGH62561.1"/>
    <property type="molecule type" value="Genomic_DNA"/>
</dbReference>
<dbReference type="NCBIfam" id="TIGR04131">
    <property type="entry name" value="Bac_Flav_CTERM"/>
    <property type="match status" value="1"/>
</dbReference>
<reference evidence="2" key="2">
    <citation type="submission" date="2020-09" db="EMBL/GenBank/DDBJ databases">
        <authorList>
            <person name="Sun Q."/>
            <person name="Zhou Y."/>
        </authorList>
    </citation>
    <scope>NUCLEOTIDE SEQUENCE</scope>
    <source>
        <strain evidence="2">CGMCC 1.15290</strain>
    </source>
</reference>
<accession>A0A917MTH7</accession>
<name>A0A917MTH7_9BACT</name>
<feature type="domain" description="PKD" evidence="1">
    <location>
        <begin position="405"/>
        <end position="461"/>
    </location>
</feature>
<protein>
    <recommendedName>
        <fullName evidence="1">PKD domain-containing protein</fullName>
    </recommendedName>
</protein>
<dbReference type="RefSeq" id="WP_188951120.1">
    <property type="nucleotide sequence ID" value="NZ_BMIB01000001.1"/>
</dbReference>
<dbReference type="PROSITE" id="PS50093">
    <property type="entry name" value="PKD"/>
    <property type="match status" value="2"/>
</dbReference>
<dbReference type="InterPro" id="IPR013783">
    <property type="entry name" value="Ig-like_fold"/>
</dbReference>